<reference evidence="1 2" key="1">
    <citation type="submission" date="2021-01" db="EMBL/GenBank/DDBJ databases">
        <title>WGS of actinomycetes isolated from Thailand.</title>
        <authorList>
            <person name="Thawai C."/>
        </authorList>
    </citation>
    <scope>NUCLEOTIDE SEQUENCE [LARGE SCALE GENOMIC DNA]</scope>
    <source>
        <strain evidence="1 2">LPG 2</strain>
    </source>
</reference>
<gene>
    <name evidence="1" type="ORF">JK358_35460</name>
</gene>
<name>A0ABS1MHH5_9NOCA</name>
<evidence type="ECO:0000313" key="1">
    <source>
        <dbReference type="EMBL" id="MBL1079716.1"/>
    </source>
</evidence>
<dbReference type="InterPro" id="IPR023393">
    <property type="entry name" value="START-like_dom_sf"/>
</dbReference>
<dbReference type="SUPFAM" id="SSF55961">
    <property type="entry name" value="Bet v1-like"/>
    <property type="match status" value="1"/>
</dbReference>
<dbReference type="CDD" id="cd07812">
    <property type="entry name" value="SRPBCC"/>
    <property type="match status" value="1"/>
</dbReference>
<dbReference type="Gene3D" id="3.30.530.20">
    <property type="match status" value="1"/>
</dbReference>
<dbReference type="Proteomes" id="UP000602198">
    <property type="component" value="Unassembled WGS sequence"/>
</dbReference>
<dbReference type="InterPro" id="IPR019587">
    <property type="entry name" value="Polyketide_cyclase/dehydratase"/>
</dbReference>
<keyword evidence="2" id="KW-1185">Reference proteome</keyword>
<dbReference type="EMBL" id="JAERRJ010000018">
    <property type="protein sequence ID" value="MBL1079716.1"/>
    <property type="molecule type" value="Genomic_DNA"/>
</dbReference>
<organism evidence="1 2">
    <name type="scientific">Nocardia acididurans</name>
    <dbReference type="NCBI Taxonomy" id="2802282"/>
    <lineage>
        <taxon>Bacteria</taxon>
        <taxon>Bacillati</taxon>
        <taxon>Actinomycetota</taxon>
        <taxon>Actinomycetes</taxon>
        <taxon>Mycobacteriales</taxon>
        <taxon>Nocardiaceae</taxon>
        <taxon>Nocardia</taxon>
    </lineage>
</organism>
<comment type="caution">
    <text evidence="1">The sequence shown here is derived from an EMBL/GenBank/DDBJ whole genome shotgun (WGS) entry which is preliminary data.</text>
</comment>
<sequence length="189" mass="22071">MRFQEHHHESEGQHLYPLVRARNGQARQWQKWRKREEQRGTCETTTSASPQQIWNILTDVTRIGEWSHECHSARWLDATTEAAPGVRFRGTSRSGIQRWSRTCTFTTVDEPRELAWTTHGGLYGDTTEWRYTLTPTPTTTTRITQTYRIHSLPVWFDRLIWLTNPAHHDRTEALRADLTRLAGLAEHPG</sequence>
<proteinExistence type="predicted"/>
<dbReference type="Pfam" id="PF10604">
    <property type="entry name" value="Polyketide_cyc2"/>
    <property type="match status" value="1"/>
</dbReference>
<protein>
    <submittedName>
        <fullName evidence="1">SRPBCC family protein</fullName>
    </submittedName>
</protein>
<accession>A0ABS1MHH5</accession>
<evidence type="ECO:0000313" key="2">
    <source>
        <dbReference type="Proteomes" id="UP000602198"/>
    </source>
</evidence>